<dbReference type="InterPro" id="IPR048405">
    <property type="entry name" value="GldM_Ig-like-1"/>
</dbReference>
<feature type="domain" description="Gliding motility-associated protein GldM first immunoglobulin-like" evidence="4">
    <location>
        <begin position="230"/>
        <end position="332"/>
    </location>
</feature>
<protein>
    <submittedName>
        <fullName evidence="6">Protein involved in gliding motility GldM</fullName>
    </submittedName>
</protein>
<name>A0A2T6BR53_9FLAO</name>
<evidence type="ECO:0000313" key="7">
    <source>
        <dbReference type="Proteomes" id="UP000244090"/>
    </source>
</evidence>
<accession>A0A2T6BR53</accession>
<feature type="domain" description="Gliding motility-associated protein GldM C-terminal" evidence="2">
    <location>
        <begin position="419"/>
        <end position="520"/>
    </location>
</feature>
<dbReference type="Proteomes" id="UP000244090">
    <property type="component" value="Unassembled WGS sequence"/>
</dbReference>
<dbReference type="InterPro" id="IPR022719">
    <property type="entry name" value="Motility-assoc_prot_GldM_C"/>
</dbReference>
<dbReference type="Pfam" id="PF21601">
    <property type="entry name" value="GldM_2nd"/>
    <property type="match status" value="1"/>
</dbReference>
<organism evidence="6 7">
    <name type="scientific">Kordia periserrulae</name>
    <dbReference type="NCBI Taxonomy" id="701523"/>
    <lineage>
        <taxon>Bacteria</taxon>
        <taxon>Pseudomonadati</taxon>
        <taxon>Bacteroidota</taxon>
        <taxon>Flavobacteriia</taxon>
        <taxon>Flavobacteriales</taxon>
        <taxon>Flavobacteriaceae</taxon>
        <taxon>Kordia</taxon>
    </lineage>
</organism>
<keyword evidence="1" id="KW-0472">Membrane</keyword>
<proteinExistence type="predicted"/>
<dbReference type="OrthoDB" id="1490890at2"/>
<evidence type="ECO:0000256" key="1">
    <source>
        <dbReference type="SAM" id="Phobius"/>
    </source>
</evidence>
<keyword evidence="1" id="KW-0812">Transmembrane</keyword>
<dbReference type="NCBIfam" id="TIGR03517">
    <property type="entry name" value="GldM_gliding"/>
    <property type="match status" value="1"/>
</dbReference>
<dbReference type="Pfam" id="PF12081">
    <property type="entry name" value="GldM_1st"/>
    <property type="match status" value="1"/>
</dbReference>
<dbReference type="AlphaFoldDB" id="A0A2T6BR53"/>
<feature type="transmembrane region" description="Helical" evidence="1">
    <location>
        <begin position="12"/>
        <end position="29"/>
    </location>
</feature>
<dbReference type="EMBL" id="QBKT01000013">
    <property type="protein sequence ID" value="PTX58548.1"/>
    <property type="molecule type" value="Genomic_DNA"/>
</dbReference>
<dbReference type="InterPro" id="IPR048406">
    <property type="entry name" value="GldM_Ig-like-2"/>
</dbReference>
<evidence type="ECO:0000259" key="2">
    <source>
        <dbReference type="Pfam" id="PF12080"/>
    </source>
</evidence>
<gene>
    <name evidence="6" type="ORF">C8N46_11338</name>
</gene>
<reference evidence="6 7" key="1">
    <citation type="submission" date="2018-04" db="EMBL/GenBank/DDBJ databases">
        <title>Genomic Encyclopedia of Archaeal and Bacterial Type Strains, Phase II (KMG-II): from individual species to whole genera.</title>
        <authorList>
            <person name="Goeker M."/>
        </authorList>
    </citation>
    <scope>NUCLEOTIDE SEQUENCE [LARGE SCALE GENOMIC DNA]</scope>
    <source>
        <strain evidence="6 7">DSM 25731</strain>
    </source>
</reference>
<sequence>MAGGKVSARQKMINLMYLVFIAMIAMTMTKEVLSAFDSMNSKFVSTNELTDESNDRLLKGLEQKANEKPAEFSIPAQKAERIRAISDDFNAYLEDIKKDILEGGQYERTEEGALPAEKMDKGDYLDEKWFTGDRLTKEGEAVMARIRKYKDDIRGVLGDDQTYTTAIENFEKRFDLSDVKPNEGAKLGYLDYNFKGFPAVASYAKITAMQNDVKSTEANLYNLFLGNSLEEAITLKNYQAIVLPEKNAFFAGEEFRGTVVLGKYANVSPIKLSVNGNDISLKEEGALDSVGNALVRFKTGNVGEHEVKGTFTFVEKGEELPIEFKANYVVVPRPNSATISADKMNVVYRGVDNPMTISFAGVPDNKVTASAPGLQKKGNGSYNMKPTAGGREVTINVRATLDDGSSSTDSKTFRIKEIPAPTGFFRGLSGSQKMSKSGVAKGTVKADFEDFDFDLPLTVTQFDFKVPGQPTITVQGSKLDSRAQNALNRAKRGQTVQILNIKAKSNGPLIKKVSPVIIEITN</sequence>
<feature type="domain" description="Gliding motility-associated protein GldM N-terminal" evidence="3">
    <location>
        <begin position="31"/>
        <end position="226"/>
    </location>
</feature>
<dbReference type="InterPro" id="IPR022720">
    <property type="entry name" value="Motility-assoc_prot_GldM_N"/>
</dbReference>
<dbReference type="Pfam" id="PF21602">
    <property type="entry name" value="GldM_3rd"/>
    <property type="match status" value="1"/>
</dbReference>
<dbReference type="InterPro" id="IPR019859">
    <property type="entry name" value="Motility-assoc_prot_GldM"/>
</dbReference>
<dbReference type="RefSeq" id="WP_108116736.1">
    <property type="nucleotide sequence ID" value="NZ_QBKT01000013.1"/>
</dbReference>
<evidence type="ECO:0000259" key="4">
    <source>
        <dbReference type="Pfam" id="PF21601"/>
    </source>
</evidence>
<feature type="domain" description="Gliding motility-associated protein GldM second immunoglobulin-like" evidence="5">
    <location>
        <begin position="336"/>
        <end position="416"/>
    </location>
</feature>
<evidence type="ECO:0000259" key="3">
    <source>
        <dbReference type="Pfam" id="PF12081"/>
    </source>
</evidence>
<evidence type="ECO:0000313" key="6">
    <source>
        <dbReference type="EMBL" id="PTX58548.1"/>
    </source>
</evidence>
<keyword evidence="7" id="KW-1185">Reference proteome</keyword>
<keyword evidence="1" id="KW-1133">Transmembrane helix</keyword>
<evidence type="ECO:0000259" key="5">
    <source>
        <dbReference type="Pfam" id="PF21602"/>
    </source>
</evidence>
<comment type="caution">
    <text evidence="6">The sequence shown here is derived from an EMBL/GenBank/DDBJ whole genome shotgun (WGS) entry which is preliminary data.</text>
</comment>
<dbReference type="Pfam" id="PF12080">
    <property type="entry name" value="GldM_4th"/>
    <property type="match status" value="1"/>
</dbReference>